<dbReference type="EMBL" id="BJYK01000001">
    <property type="protein sequence ID" value="GEN79368.1"/>
    <property type="molecule type" value="Genomic_DNA"/>
</dbReference>
<sequence length="138" mass="14451">MGDPDGARPPRRARSARRQFAATMLTLEAFVVLFAALVAYGLQVAEPARVWLVGGALVLSLLLAAGTLGRPGGYVVGTVLQLAVVAAGLAVPMMYVVGGVFAALWVASLRLGARIDRERAERERAAGREPADQGPDGR</sequence>
<proteinExistence type="predicted"/>
<keyword evidence="1" id="KW-1133">Transmembrane helix</keyword>
<organism evidence="2 3">
    <name type="scientific">Actinotalea fermentans</name>
    <dbReference type="NCBI Taxonomy" id="43671"/>
    <lineage>
        <taxon>Bacteria</taxon>
        <taxon>Bacillati</taxon>
        <taxon>Actinomycetota</taxon>
        <taxon>Actinomycetes</taxon>
        <taxon>Micrococcales</taxon>
        <taxon>Cellulomonadaceae</taxon>
        <taxon>Actinotalea</taxon>
    </lineage>
</organism>
<dbReference type="Pfam" id="PF14017">
    <property type="entry name" value="DUF4233"/>
    <property type="match status" value="1"/>
</dbReference>
<feature type="transmembrane region" description="Helical" evidence="1">
    <location>
        <begin position="48"/>
        <end position="65"/>
    </location>
</feature>
<reference evidence="2 3" key="1">
    <citation type="submission" date="2019-07" db="EMBL/GenBank/DDBJ databases">
        <title>Whole genome shotgun sequence of Actinotalea fermentans NBRC 105374.</title>
        <authorList>
            <person name="Hosoyama A."/>
            <person name="Uohara A."/>
            <person name="Ohji S."/>
            <person name="Ichikawa N."/>
        </authorList>
    </citation>
    <scope>NUCLEOTIDE SEQUENCE [LARGE SCALE GENOMIC DNA]</scope>
    <source>
        <strain evidence="2 3">NBRC 105374</strain>
    </source>
</reference>
<evidence type="ECO:0000313" key="2">
    <source>
        <dbReference type="EMBL" id="GEN79368.1"/>
    </source>
</evidence>
<gene>
    <name evidence="2" type="ORF">AFE02nite_11020</name>
</gene>
<keyword evidence="1" id="KW-0812">Transmembrane</keyword>
<protein>
    <recommendedName>
        <fullName evidence="4">DUF4233 domain-containing protein</fullName>
    </recommendedName>
</protein>
<keyword evidence="1" id="KW-0472">Membrane</keyword>
<feature type="transmembrane region" description="Helical" evidence="1">
    <location>
        <begin position="20"/>
        <end position="42"/>
    </location>
</feature>
<evidence type="ECO:0008006" key="4">
    <source>
        <dbReference type="Google" id="ProtNLM"/>
    </source>
</evidence>
<name>A0A511YVY8_9CELL</name>
<comment type="caution">
    <text evidence="2">The sequence shown here is derived from an EMBL/GenBank/DDBJ whole genome shotgun (WGS) entry which is preliminary data.</text>
</comment>
<dbReference type="AlphaFoldDB" id="A0A511YVY8"/>
<accession>A0A511YVY8</accession>
<evidence type="ECO:0000256" key="1">
    <source>
        <dbReference type="SAM" id="Phobius"/>
    </source>
</evidence>
<dbReference type="Proteomes" id="UP000321484">
    <property type="component" value="Unassembled WGS sequence"/>
</dbReference>
<dbReference type="InterPro" id="IPR025327">
    <property type="entry name" value="DUF4233"/>
</dbReference>
<dbReference type="RefSeq" id="WP_052113852.1">
    <property type="nucleotide sequence ID" value="NZ_BJYK01000001.1"/>
</dbReference>
<evidence type="ECO:0000313" key="3">
    <source>
        <dbReference type="Proteomes" id="UP000321484"/>
    </source>
</evidence>
<keyword evidence="3" id="KW-1185">Reference proteome</keyword>